<dbReference type="AlphaFoldDB" id="A0AA91EI24"/>
<keyword evidence="2" id="KW-0326">Glycosidase</keyword>
<dbReference type="SUPFAM" id="SSF53955">
    <property type="entry name" value="Lysozyme-like"/>
    <property type="match status" value="1"/>
</dbReference>
<dbReference type="Proteomes" id="UP000078431">
    <property type="component" value="Unassembled WGS sequence"/>
</dbReference>
<accession>A0AA91EI24</accession>
<dbReference type="RefSeq" id="WP_061552919.1">
    <property type="nucleotide sequence ID" value="NZ_LXEX01000031.1"/>
</dbReference>
<proteinExistence type="predicted"/>
<feature type="domain" description="Glycoside hydrolase family 19 catalytic" evidence="1">
    <location>
        <begin position="68"/>
        <end position="174"/>
    </location>
</feature>
<reference evidence="2 3" key="1">
    <citation type="submission" date="2016-04" db="EMBL/GenBank/DDBJ databases">
        <title>ATOL: Assembling a taxonomically balanced genome-scale reconstruction of the evolutionary history of the Enterobacteriaceae.</title>
        <authorList>
            <person name="Plunkett G.III."/>
            <person name="Neeno-Eckwall E.C."/>
            <person name="Glasner J.D."/>
            <person name="Perna N.T."/>
        </authorList>
    </citation>
    <scope>NUCLEOTIDE SEQUENCE [LARGE SCALE GENOMIC DNA]</scope>
    <source>
        <strain evidence="2 3">ATCC 12841</strain>
    </source>
</reference>
<dbReference type="GO" id="GO:0008843">
    <property type="term" value="F:endochitinase activity"/>
    <property type="evidence" value="ECO:0007669"/>
    <property type="project" value="UniProtKB-EC"/>
</dbReference>
<name>A0AA91EI24_9GAMM</name>
<dbReference type="InterPro" id="IPR023346">
    <property type="entry name" value="Lysozyme-like_dom_sf"/>
</dbReference>
<dbReference type="PROSITE" id="PS00018">
    <property type="entry name" value="EF_HAND_1"/>
    <property type="match status" value="1"/>
</dbReference>
<dbReference type="GO" id="GO:0016998">
    <property type="term" value="P:cell wall macromolecule catabolic process"/>
    <property type="evidence" value="ECO:0007669"/>
    <property type="project" value="InterPro"/>
</dbReference>
<protein>
    <submittedName>
        <fullName evidence="2">Chitinase</fullName>
        <ecNumber evidence="2">3.2.1.14</ecNumber>
    </submittedName>
</protein>
<evidence type="ECO:0000259" key="1">
    <source>
        <dbReference type="Pfam" id="PF00182"/>
    </source>
</evidence>
<evidence type="ECO:0000313" key="2">
    <source>
        <dbReference type="EMBL" id="OAT58997.1"/>
    </source>
</evidence>
<dbReference type="Pfam" id="PF00182">
    <property type="entry name" value="Glyco_hydro_19"/>
    <property type="match status" value="1"/>
</dbReference>
<organism evidence="2 3">
    <name type="scientific">Obesumbacterium proteus ATCC 12841</name>
    <dbReference type="NCBI Taxonomy" id="1354268"/>
    <lineage>
        <taxon>Bacteria</taxon>
        <taxon>Pseudomonadati</taxon>
        <taxon>Pseudomonadota</taxon>
        <taxon>Gammaproteobacteria</taxon>
        <taxon>Enterobacterales</taxon>
        <taxon>Hafniaceae</taxon>
        <taxon>Obesumbacterium</taxon>
    </lineage>
</organism>
<evidence type="ECO:0000313" key="3">
    <source>
        <dbReference type="Proteomes" id="UP000078431"/>
    </source>
</evidence>
<dbReference type="EMBL" id="LXEX01000031">
    <property type="protein sequence ID" value="OAT58997.1"/>
    <property type="molecule type" value="Genomic_DNA"/>
</dbReference>
<dbReference type="EC" id="3.2.1.14" evidence="2"/>
<comment type="caution">
    <text evidence="2">The sequence shown here is derived from an EMBL/GenBank/DDBJ whole genome shotgun (WGS) entry which is preliminary data.</text>
</comment>
<dbReference type="PANTHER" id="PTHR34408">
    <property type="entry name" value="FAMILY PROTEIN, PUTATIVE-RELATED"/>
    <property type="match status" value="1"/>
</dbReference>
<keyword evidence="3" id="KW-1185">Reference proteome</keyword>
<dbReference type="GO" id="GO:0006032">
    <property type="term" value="P:chitin catabolic process"/>
    <property type="evidence" value="ECO:0007669"/>
    <property type="project" value="InterPro"/>
</dbReference>
<sequence length="214" mass="23414">MTLEDFRKAASLTSALAQRWFPHVVAAMTEFGISTPRRQAAFIAQIGHESTGFTKLSENLYYNDPARVAALFKTGFDLNKNGVVDAAEIEFAKAYTRNPEKLANRAYAGRMGNGPESSGDGWKYRGRGLKQVTGKSNYLACGVALGLDLLTEPDLLLDDAQAARSAGWFWQANNLNSYADIRDFVGMTRRINGSTTGLAERTARLKVAEAVLCH</sequence>
<gene>
    <name evidence="2" type="ORF">M993_02300</name>
</gene>
<keyword evidence="2" id="KW-0378">Hydrolase</keyword>
<dbReference type="InterPro" id="IPR018247">
    <property type="entry name" value="EF_Hand_1_Ca_BS"/>
</dbReference>
<dbReference type="InterPro" id="IPR052354">
    <property type="entry name" value="Cell_Wall_Dynamics_Protein"/>
</dbReference>
<dbReference type="Gene3D" id="1.10.530.10">
    <property type="match status" value="1"/>
</dbReference>
<dbReference type="InterPro" id="IPR000726">
    <property type="entry name" value="Glyco_hydro_19_cat"/>
</dbReference>
<dbReference type="PANTHER" id="PTHR34408:SF1">
    <property type="entry name" value="GLYCOSYL HYDROLASE FAMILY 19 DOMAIN-CONTAINING PROTEIN HI_1415"/>
    <property type="match status" value="1"/>
</dbReference>